<dbReference type="Proteomes" id="UP000712281">
    <property type="component" value="Unassembled WGS sequence"/>
</dbReference>
<reference evidence="2" key="1">
    <citation type="submission" date="2019-12" db="EMBL/GenBank/DDBJ databases">
        <title>Genome sequencing and annotation of Brassica cretica.</title>
        <authorList>
            <person name="Studholme D.J."/>
            <person name="Sarris P.F."/>
        </authorList>
    </citation>
    <scope>NUCLEOTIDE SEQUENCE</scope>
    <source>
        <strain evidence="2">PFS-001/15</strain>
        <tissue evidence="2">Leaf</tissue>
    </source>
</reference>
<dbReference type="AlphaFoldDB" id="A0A8S9GD78"/>
<name>A0A8S9GD78_BRACR</name>
<evidence type="ECO:0000256" key="1">
    <source>
        <dbReference type="SAM" id="MobiDB-lite"/>
    </source>
</evidence>
<dbReference type="EMBL" id="QGKW02002005">
    <property type="protein sequence ID" value="KAF2541242.1"/>
    <property type="molecule type" value="Genomic_DNA"/>
</dbReference>
<accession>A0A8S9GD78</accession>
<feature type="region of interest" description="Disordered" evidence="1">
    <location>
        <begin position="659"/>
        <end position="719"/>
    </location>
</feature>
<comment type="caution">
    <text evidence="2">The sequence shown here is derived from an EMBL/GenBank/DDBJ whole genome shotgun (WGS) entry which is preliminary data.</text>
</comment>
<organism evidence="2 3">
    <name type="scientific">Brassica cretica</name>
    <name type="common">Mustard</name>
    <dbReference type="NCBI Taxonomy" id="69181"/>
    <lineage>
        <taxon>Eukaryota</taxon>
        <taxon>Viridiplantae</taxon>
        <taxon>Streptophyta</taxon>
        <taxon>Embryophyta</taxon>
        <taxon>Tracheophyta</taxon>
        <taxon>Spermatophyta</taxon>
        <taxon>Magnoliopsida</taxon>
        <taxon>eudicotyledons</taxon>
        <taxon>Gunneridae</taxon>
        <taxon>Pentapetalae</taxon>
        <taxon>rosids</taxon>
        <taxon>malvids</taxon>
        <taxon>Brassicales</taxon>
        <taxon>Brassicaceae</taxon>
        <taxon>Brassiceae</taxon>
        <taxon>Brassica</taxon>
    </lineage>
</organism>
<gene>
    <name evidence="2" type="ORF">F2Q68_00030894</name>
</gene>
<feature type="compositionally biased region" description="Basic and acidic residues" evidence="1">
    <location>
        <begin position="691"/>
        <end position="700"/>
    </location>
</feature>
<proteinExistence type="predicted"/>
<protein>
    <submittedName>
        <fullName evidence="2">Uncharacterized protein</fullName>
    </submittedName>
</protein>
<evidence type="ECO:0000313" key="2">
    <source>
        <dbReference type="EMBL" id="KAF2541242.1"/>
    </source>
</evidence>
<evidence type="ECO:0000313" key="3">
    <source>
        <dbReference type="Proteomes" id="UP000712281"/>
    </source>
</evidence>
<sequence>MLPGWDPNLAFSDGSGTSEVPIPDFDDFFAGLPSGFDAPQATSDSGRPRIVAEGSRIINGGFNLLGSAIEASNREDMIYRFKAEKDFARMRDEMLARDAQLTRDHARAVRRAERKGKREIVEVMKTRASQFQVEYGNLKGAFNLLGDFRECRGSVGSLWRTQEDDYIFEREMELMKGGMKDHAHAEAPIPPIDEKIQGFWDPIPVSPDTVETTADFAGDDEEVSFPADAFGASLSGSFNFDLARPRFTLGFKVCAVTSRLSVFLLRFLPDSYRFKVRDRFSAYTTCMFSGGSRGFRTREREFLFDACRLVSVQRSNIDWRMNLILPQTRRDHSVKRPSLNFVIIYQLKRVVSLLRRRYILLSWRWRSSGLLIVAFKKWSGILGKARVVLVLFPGRVEQFCRMKDSRRDVSELFMLDAPQGRFLLCSLDQTHTQEVGLSELMTGLIQFEDFMGETRQGQLLLSVTEIRFGGGSGTFWRNMVILEPFEVQSFTDIFESAFQCHRFDVNQHPIAEVMLILLKSGQSASREEVVEEMKDYRSCGLDHAVNHVLSVFYRVKCVAKDVLGNQQSSVLISIINRKFPLRGLQMARRGRSEGGQDWMLGTVRVSRRRGLGYESEGRVQTLTHTNQGSSEENVGRINNMFGHDQEIPPEENIPPYRTVRGRPETDECESTVQGPRLSGRGPESGGLGLTWHDHQDRVSHVDVTAPGESNRGPGHGDSD</sequence>